<dbReference type="RefSeq" id="WP_380855293.1">
    <property type="nucleotide sequence ID" value="NZ_JBHRXV010000001.1"/>
</dbReference>
<dbReference type="CDD" id="cd12131">
    <property type="entry name" value="HGbI-like"/>
    <property type="match status" value="1"/>
</dbReference>
<keyword evidence="2 5" id="KW-0561">Oxygen transport</keyword>
<sequence length="137" mass="15192">MTPQQIDLVKASFAKVMPIAEQASTLFYGRLFELRPDYRRMFADDITEQRRKLMLTLATIVADLDKLEIIGPMAADLGARHEEYGVTAADYAPVGEALIWTLRQGLGTGFTPAIEEAWTAAYALLSVAMHPGYRRAA</sequence>
<dbReference type="SUPFAM" id="SSF46458">
    <property type="entry name" value="Globin-like"/>
    <property type="match status" value="1"/>
</dbReference>
<proteinExistence type="inferred from homology"/>
<gene>
    <name evidence="7" type="ORF">ACFOMD_00740</name>
</gene>
<evidence type="ECO:0000313" key="8">
    <source>
        <dbReference type="Proteomes" id="UP001595615"/>
    </source>
</evidence>
<keyword evidence="8" id="KW-1185">Reference proteome</keyword>
<evidence type="ECO:0000256" key="5">
    <source>
        <dbReference type="RuleBase" id="RU000356"/>
    </source>
</evidence>
<evidence type="ECO:0000256" key="2">
    <source>
        <dbReference type="ARBA" id="ARBA00022621"/>
    </source>
</evidence>
<evidence type="ECO:0000256" key="3">
    <source>
        <dbReference type="ARBA" id="ARBA00022723"/>
    </source>
</evidence>
<comment type="similarity">
    <text evidence="5">Belongs to the globin family.</text>
</comment>
<reference evidence="8" key="1">
    <citation type="journal article" date="2019" name="Int. J. Syst. Evol. Microbiol.">
        <title>The Global Catalogue of Microorganisms (GCM) 10K type strain sequencing project: providing services to taxonomists for standard genome sequencing and annotation.</title>
        <authorList>
            <consortium name="The Broad Institute Genomics Platform"/>
            <consortium name="The Broad Institute Genome Sequencing Center for Infectious Disease"/>
            <person name="Wu L."/>
            <person name="Ma J."/>
        </authorList>
    </citation>
    <scope>NUCLEOTIDE SEQUENCE [LARGE SCALE GENOMIC DNA]</scope>
    <source>
        <strain evidence="8">KCTC 42644</strain>
    </source>
</reference>
<keyword evidence="1 5" id="KW-0349">Heme</keyword>
<name>A0ABV7X4J0_9SPHN</name>
<evidence type="ECO:0000256" key="4">
    <source>
        <dbReference type="ARBA" id="ARBA00023004"/>
    </source>
</evidence>
<organism evidence="7 8">
    <name type="scientific">Sphingoaurantiacus capsulatus</name>
    <dbReference type="NCBI Taxonomy" id="1771310"/>
    <lineage>
        <taxon>Bacteria</taxon>
        <taxon>Pseudomonadati</taxon>
        <taxon>Pseudomonadota</taxon>
        <taxon>Alphaproteobacteria</taxon>
        <taxon>Sphingomonadales</taxon>
        <taxon>Sphingosinicellaceae</taxon>
        <taxon>Sphingoaurantiacus</taxon>
    </lineage>
</organism>
<protein>
    <submittedName>
        <fullName evidence="7">Globin family protein</fullName>
    </submittedName>
</protein>
<dbReference type="Proteomes" id="UP001595615">
    <property type="component" value="Unassembled WGS sequence"/>
</dbReference>
<evidence type="ECO:0000313" key="7">
    <source>
        <dbReference type="EMBL" id="MFC3711075.1"/>
    </source>
</evidence>
<dbReference type="PANTHER" id="PTHR43396">
    <property type="entry name" value="FLAVOHEMOPROTEIN"/>
    <property type="match status" value="1"/>
</dbReference>
<dbReference type="InterPro" id="IPR012292">
    <property type="entry name" value="Globin/Proto"/>
</dbReference>
<dbReference type="InterPro" id="IPR000971">
    <property type="entry name" value="Globin"/>
</dbReference>
<evidence type="ECO:0000256" key="1">
    <source>
        <dbReference type="ARBA" id="ARBA00022617"/>
    </source>
</evidence>
<accession>A0ABV7X4J0</accession>
<dbReference type="InterPro" id="IPR009050">
    <property type="entry name" value="Globin-like_sf"/>
</dbReference>
<keyword evidence="4" id="KW-0408">Iron</keyword>
<dbReference type="PROSITE" id="PS01033">
    <property type="entry name" value="GLOBIN"/>
    <property type="match status" value="1"/>
</dbReference>
<keyword evidence="3" id="KW-0479">Metal-binding</keyword>
<dbReference type="EMBL" id="JBHRXV010000001">
    <property type="protein sequence ID" value="MFC3711075.1"/>
    <property type="molecule type" value="Genomic_DNA"/>
</dbReference>
<dbReference type="PANTHER" id="PTHR43396:SF3">
    <property type="entry name" value="FLAVOHEMOPROTEIN"/>
    <property type="match status" value="1"/>
</dbReference>
<dbReference type="Gene3D" id="1.10.490.10">
    <property type="entry name" value="Globins"/>
    <property type="match status" value="1"/>
</dbReference>
<comment type="caution">
    <text evidence="7">The sequence shown here is derived from an EMBL/GenBank/DDBJ whole genome shotgun (WGS) entry which is preliminary data.</text>
</comment>
<keyword evidence="5" id="KW-0813">Transport</keyword>
<feature type="domain" description="Globin" evidence="6">
    <location>
        <begin position="1"/>
        <end position="134"/>
    </location>
</feature>
<evidence type="ECO:0000259" key="6">
    <source>
        <dbReference type="PROSITE" id="PS01033"/>
    </source>
</evidence>
<dbReference type="Pfam" id="PF00042">
    <property type="entry name" value="Globin"/>
    <property type="match status" value="1"/>
</dbReference>